<reference evidence="2" key="2">
    <citation type="submission" date="2021-04" db="EMBL/GenBank/DDBJ databases">
        <authorList>
            <person name="Podell S."/>
        </authorList>
    </citation>
    <scope>NUCLEOTIDE SEQUENCE</scope>
    <source>
        <strain evidence="2">Hildebrandi</strain>
    </source>
</reference>
<dbReference type="EMBL" id="JAGRRH010000020">
    <property type="protein sequence ID" value="KAG7347434.1"/>
    <property type="molecule type" value="Genomic_DNA"/>
</dbReference>
<keyword evidence="3" id="KW-1185">Reference proteome</keyword>
<evidence type="ECO:0000313" key="2">
    <source>
        <dbReference type="EMBL" id="KAG7347434.1"/>
    </source>
</evidence>
<evidence type="ECO:0000256" key="1">
    <source>
        <dbReference type="SAM" id="MobiDB-lite"/>
    </source>
</evidence>
<name>A0A9K3KPE0_9STRA</name>
<proteinExistence type="predicted"/>
<evidence type="ECO:0000313" key="3">
    <source>
        <dbReference type="Proteomes" id="UP000693970"/>
    </source>
</evidence>
<organism evidence="2 3">
    <name type="scientific">Nitzschia inconspicua</name>
    <dbReference type="NCBI Taxonomy" id="303405"/>
    <lineage>
        <taxon>Eukaryota</taxon>
        <taxon>Sar</taxon>
        <taxon>Stramenopiles</taxon>
        <taxon>Ochrophyta</taxon>
        <taxon>Bacillariophyta</taxon>
        <taxon>Bacillariophyceae</taxon>
        <taxon>Bacillariophycidae</taxon>
        <taxon>Bacillariales</taxon>
        <taxon>Bacillariaceae</taxon>
        <taxon>Nitzschia</taxon>
    </lineage>
</organism>
<gene>
    <name evidence="2" type="ORF">IV203_016139</name>
</gene>
<comment type="caution">
    <text evidence="2">The sequence shown here is derived from an EMBL/GenBank/DDBJ whole genome shotgun (WGS) entry which is preliminary data.</text>
</comment>
<reference evidence="2" key="1">
    <citation type="journal article" date="2021" name="Sci. Rep.">
        <title>Diploid genomic architecture of Nitzschia inconspicua, an elite biomass production diatom.</title>
        <authorList>
            <person name="Oliver A."/>
            <person name="Podell S."/>
            <person name="Pinowska A."/>
            <person name="Traller J.C."/>
            <person name="Smith S.R."/>
            <person name="McClure R."/>
            <person name="Beliaev A."/>
            <person name="Bohutskyi P."/>
            <person name="Hill E.A."/>
            <person name="Rabines A."/>
            <person name="Zheng H."/>
            <person name="Allen L.Z."/>
            <person name="Kuo A."/>
            <person name="Grigoriev I.V."/>
            <person name="Allen A.E."/>
            <person name="Hazlebeck D."/>
            <person name="Allen E.E."/>
        </authorList>
    </citation>
    <scope>NUCLEOTIDE SEQUENCE</scope>
    <source>
        <strain evidence="2">Hildebrandi</strain>
    </source>
</reference>
<accession>A0A9K3KPE0</accession>
<protein>
    <submittedName>
        <fullName evidence="2">Uncharacterized protein</fullName>
    </submittedName>
</protein>
<sequence length="188" mass="21880">MNRRKSAVIARTKLSCMFTMNPKRQRSESTDSIRNSSSDVSSRLGSKSNVIIKKKVDFFPMVAVQEFEKYTDTEKQDIFLSQNELQQFKEREMMLIACKTKQSIYRRLLSFTPLLNNDLGCTTIMTIDEIKMRKKIRQAAVATVLKEQKFKRDYSIIEAVHWEGGRNIFSAVAEQQALRRGIQAERER</sequence>
<dbReference type="Proteomes" id="UP000693970">
    <property type="component" value="Unassembled WGS sequence"/>
</dbReference>
<dbReference type="AlphaFoldDB" id="A0A9K3KPE0"/>
<feature type="compositionally biased region" description="Low complexity" evidence="1">
    <location>
        <begin position="32"/>
        <end position="43"/>
    </location>
</feature>
<feature type="region of interest" description="Disordered" evidence="1">
    <location>
        <begin position="22"/>
        <end position="43"/>
    </location>
</feature>